<comment type="caution">
    <text evidence="2">The sequence shown here is derived from an EMBL/GenBank/DDBJ whole genome shotgun (WGS) entry which is preliminary data.</text>
</comment>
<dbReference type="InterPro" id="IPR036010">
    <property type="entry name" value="2Fe-2S_ferredoxin-like_sf"/>
</dbReference>
<dbReference type="CDD" id="cd00207">
    <property type="entry name" value="fer2"/>
    <property type="match status" value="1"/>
</dbReference>
<dbReference type="InterPro" id="IPR001041">
    <property type="entry name" value="2Fe-2S_ferredoxin-type"/>
</dbReference>
<dbReference type="Pfam" id="PF00111">
    <property type="entry name" value="Fer2"/>
    <property type="match status" value="1"/>
</dbReference>
<dbReference type="Gene3D" id="3.10.20.30">
    <property type="match status" value="1"/>
</dbReference>
<evidence type="ECO:0000313" key="2">
    <source>
        <dbReference type="EMBL" id="RID81664.1"/>
    </source>
</evidence>
<dbReference type="InterPro" id="IPR006058">
    <property type="entry name" value="2Fe2S_fd_BS"/>
</dbReference>
<evidence type="ECO:0000313" key="3">
    <source>
        <dbReference type="Proteomes" id="UP000266016"/>
    </source>
</evidence>
<dbReference type="InterPro" id="IPR012675">
    <property type="entry name" value="Beta-grasp_dom_sf"/>
</dbReference>
<keyword evidence="3" id="KW-1185">Reference proteome</keyword>
<dbReference type="SUPFAM" id="SSF54292">
    <property type="entry name" value="2Fe-2S ferredoxin-like"/>
    <property type="match status" value="1"/>
</dbReference>
<reference evidence="2 3" key="1">
    <citation type="submission" date="2018-08" db="EMBL/GenBank/DDBJ databases">
        <title>Bacillus jemisoniae sp. nov., Bacillus chryseoplanitiae sp. nov., Bacillus resnikiae sp. nov., and Bacillus frankliniae sp. nov., isolated from Viking spacecraft and associated surfaces.</title>
        <authorList>
            <person name="Seuylemezian A."/>
            <person name="Vaishampayan P."/>
        </authorList>
    </citation>
    <scope>NUCLEOTIDE SEQUENCE [LARGE SCALE GENOMIC DNA]</scope>
    <source>
        <strain evidence="2 3">MA001</strain>
    </source>
</reference>
<feature type="domain" description="2Fe-2S ferredoxin-type" evidence="1">
    <location>
        <begin position="43"/>
        <end position="138"/>
    </location>
</feature>
<dbReference type="PROSITE" id="PS51085">
    <property type="entry name" value="2FE2S_FER_2"/>
    <property type="match status" value="1"/>
</dbReference>
<dbReference type="EMBL" id="QWVS01000063">
    <property type="protein sequence ID" value="RID81664.1"/>
    <property type="molecule type" value="Genomic_DNA"/>
</dbReference>
<dbReference type="PROSITE" id="PS00197">
    <property type="entry name" value="2FE2S_FER_1"/>
    <property type="match status" value="1"/>
</dbReference>
<sequence>MVSMNKRAWTVGSLIPGSIIQKRTLKKQLTKPDTSDQQICPRNNIIVQQHENRFEIQPAEGKLLDVALNQGIALQYKCRKGTCGLCTVKIIEDGPGLSEPNEKEQKKLKKTLNNGLRLACQAEIPLLEKQTYHLNSESQCT</sequence>
<gene>
    <name evidence="2" type="ORF">D1953_20220</name>
</gene>
<protein>
    <submittedName>
        <fullName evidence="2">(2Fe-2S)-binding protein</fullName>
    </submittedName>
</protein>
<dbReference type="GO" id="GO:0051537">
    <property type="term" value="F:2 iron, 2 sulfur cluster binding"/>
    <property type="evidence" value="ECO:0007669"/>
    <property type="project" value="InterPro"/>
</dbReference>
<dbReference type="Proteomes" id="UP000266016">
    <property type="component" value="Unassembled WGS sequence"/>
</dbReference>
<dbReference type="RefSeq" id="WP_119118956.1">
    <property type="nucleotide sequence ID" value="NZ_QWVS01000063.1"/>
</dbReference>
<dbReference type="AlphaFoldDB" id="A0A398AX91"/>
<evidence type="ECO:0000259" key="1">
    <source>
        <dbReference type="PROSITE" id="PS51085"/>
    </source>
</evidence>
<name>A0A398AX91_9BACI</name>
<accession>A0A398AX91</accession>
<proteinExistence type="predicted"/>
<organism evidence="2 3">
    <name type="scientific">Peribacillus asahii</name>
    <dbReference type="NCBI Taxonomy" id="228899"/>
    <lineage>
        <taxon>Bacteria</taxon>
        <taxon>Bacillati</taxon>
        <taxon>Bacillota</taxon>
        <taxon>Bacilli</taxon>
        <taxon>Bacillales</taxon>
        <taxon>Bacillaceae</taxon>
        <taxon>Peribacillus</taxon>
    </lineage>
</organism>